<organism evidence="2 3">
    <name type="scientific">Plenodomus tracheiphilus IPT5</name>
    <dbReference type="NCBI Taxonomy" id="1408161"/>
    <lineage>
        <taxon>Eukaryota</taxon>
        <taxon>Fungi</taxon>
        <taxon>Dikarya</taxon>
        <taxon>Ascomycota</taxon>
        <taxon>Pezizomycotina</taxon>
        <taxon>Dothideomycetes</taxon>
        <taxon>Pleosporomycetidae</taxon>
        <taxon>Pleosporales</taxon>
        <taxon>Pleosporineae</taxon>
        <taxon>Leptosphaeriaceae</taxon>
        <taxon>Plenodomus</taxon>
    </lineage>
</organism>
<dbReference type="AlphaFoldDB" id="A0A6A7APT2"/>
<evidence type="ECO:0000313" key="3">
    <source>
        <dbReference type="Proteomes" id="UP000799423"/>
    </source>
</evidence>
<keyword evidence="1" id="KW-0812">Transmembrane</keyword>
<feature type="transmembrane region" description="Helical" evidence="1">
    <location>
        <begin position="168"/>
        <end position="187"/>
    </location>
</feature>
<accession>A0A6A7APT2</accession>
<gene>
    <name evidence="2" type="ORF">T440DRAFT_473472</name>
</gene>
<feature type="transmembrane region" description="Helical" evidence="1">
    <location>
        <begin position="207"/>
        <end position="226"/>
    </location>
</feature>
<dbReference type="Proteomes" id="UP000799423">
    <property type="component" value="Unassembled WGS sequence"/>
</dbReference>
<keyword evidence="1" id="KW-1133">Transmembrane helix</keyword>
<keyword evidence="3" id="KW-1185">Reference proteome</keyword>
<dbReference type="EMBL" id="MU006388">
    <property type="protein sequence ID" value="KAF2844337.1"/>
    <property type="molecule type" value="Genomic_DNA"/>
</dbReference>
<keyword evidence="1" id="KW-0472">Membrane</keyword>
<name>A0A6A7APT2_9PLEO</name>
<evidence type="ECO:0000313" key="2">
    <source>
        <dbReference type="EMBL" id="KAF2844337.1"/>
    </source>
</evidence>
<feature type="transmembrane region" description="Helical" evidence="1">
    <location>
        <begin position="122"/>
        <end position="147"/>
    </location>
</feature>
<protein>
    <submittedName>
        <fullName evidence="2">Uncharacterized protein</fullName>
    </submittedName>
</protein>
<reference evidence="2" key="1">
    <citation type="submission" date="2020-01" db="EMBL/GenBank/DDBJ databases">
        <authorList>
            <consortium name="DOE Joint Genome Institute"/>
            <person name="Haridas S."/>
            <person name="Albert R."/>
            <person name="Binder M."/>
            <person name="Bloem J."/>
            <person name="Labutti K."/>
            <person name="Salamov A."/>
            <person name="Andreopoulos B."/>
            <person name="Baker S.E."/>
            <person name="Barry K."/>
            <person name="Bills G."/>
            <person name="Bluhm B.H."/>
            <person name="Cannon C."/>
            <person name="Castanera R."/>
            <person name="Culley D.E."/>
            <person name="Daum C."/>
            <person name="Ezra D."/>
            <person name="Gonzalez J.B."/>
            <person name="Henrissat B."/>
            <person name="Kuo A."/>
            <person name="Liang C."/>
            <person name="Lipzen A."/>
            <person name="Lutzoni F."/>
            <person name="Magnuson J."/>
            <person name="Mondo S."/>
            <person name="Nolan M."/>
            <person name="Ohm R."/>
            <person name="Pangilinan J."/>
            <person name="Park H.-J."/>
            <person name="Ramirez L."/>
            <person name="Alfaro M."/>
            <person name="Sun H."/>
            <person name="Tritt A."/>
            <person name="Yoshinaga Y."/>
            <person name="Zwiers L.-H."/>
            <person name="Turgeon B.G."/>
            <person name="Goodwin S.B."/>
            <person name="Spatafora J.W."/>
            <person name="Crous P.W."/>
            <person name="Grigoriev I.V."/>
        </authorList>
    </citation>
    <scope>NUCLEOTIDE SEQUENCE</scope>
    <source>
        <strain evidence="2">IPT5</strain>
    </source>
</reference>
<evidence type="ECO:0000256" key="1">
    <source>
        <dbReference type="SAM" id="Phobius"/>
    </source>
</evidence>
<feature type="transmembrane region" description="Helical" evidence="1">
    <location>
        <begin position="23"/>
        <end position="46"/>
    </location>
</feature>
<proteinExistence type="predicted"/>
<feature type="transmembrane region" description="Helical" evidence="1">
    <location>
        <begin position="58"/>
        <end position="78"/>
    </location>
</feature>
<sequence>MDFECDPDVVWDRLRTDTRMRNLTIYAQWVSVTAAALLYLPTFYALYRYLIILVSDEVHSFTSLLLLTLDLGPLNLLYPLLPLELELPHYIRSKPLKFWSTATCLAMPARFFATLFEDPFNTSFIAFASIGFTLYITLIAISVMHVSAMHVSAQPSMIGSHLLRLRPVGVRFCINLVYCIQLGIPVLSSSFYRFRIEGGLVNGFMSLLFWFTACLFGVAALLYIAAMIKRHSWVSSTLLGGTGIEPMVLWLPVTGPSHQSIGNEVQEGAVQLV</sequence>
<dbReference type="OrthoDB" id="4764579at2759"/>